<dbReference type="Pfam" id="PF14111">
    <property type="entry name" value="DUF4283"/>
    <property type="match status" value="1"/>
</dbReference>
<evidence type="ECO:0000313" key="3">
    <source>
        <dbReference type="EMBL" id="KAL3687583.1"/>
    </source>
</evidence>
<evidence type="ECO:0000259" key="2">
    <source>
        <dbReference type="Pfam" id="PF14111"/>
    </source>
</evidence>
<organism evidence="3 4">
    <name type="scientific">Riccia sorocarpa</name>
    <dbReference type="NCBI Taxonomy" id="122646"/>
    <lineage>
        <taxon>Eukaryota</taxon>
        <taxon>Viridiplantae</taxon>
        <taxon>Streptophyta</taxon>
        <taxon>Embryophyta</taxon>
        <taxon>Marchantiophyta</taxon>
        <taxon>Marchantiopsida</taxon>
        <taxon>Marchantiidae</taxon>
        <taxon>Marchantiales</taxon>
        <taxon>Ricciaceae</taxon>
        <taxon>Riccia</taxon>
    </lineage>
</organism>
<evidence type="ECO:0000313" key="4">
    <source>
        <dbReference type="Proteomes" id="UP001633002"/>
    </source>
</evidence>
<reference evidence="3 4" key="1">
    <citation type="submission" date="2024-09" db="EMBL/GenBank/DDBJ databases">
        <title>Chromosome-scale assembly of Riccia sorocarpa.</title>
        <authorList>
            <person name="Paukszto L."/>
        </authorList>
    </citation>
    <scope>NUCLEOTIDE SEQUENCE [LARGE SCALE GENOMIC DNA]</scope>
    <source>
        <strain evidence="3">LP-2024</strain>
        <tissue evidence="3">Aerial parts of the thallus</tissue>
    </source>
</reference>
<gene>
    <name evidence="3" type="ORF">R1sor_013892</name>
</gene>
<dbReference type="EMBL" id="JBJQOH010000004">
    <property type="protein sequence ID" value="KAL3687583.1"/>
    <property type="molecule type" value="Genomic_DNA"/>
</dbReference>
<proteinExistence type="predicted"/>
<protein>
    <recommendedName>
        <fullName evidence="2">DUF4283 domain-containing protein</fullName>
    </recommendedName>
</protein>
<feature type="domain" description="DUF4283" evidence="2">
    <location>
        <begin position="146"/>
        <end position="216"/>
    </location>
</feature>
<keyword evidence="4" id="KW-1185">Reference proteome</keyword>
<accession>A0ABD3H810</accession>
<comment type="caution">
    <text evidence="3">The sequence shown here is derived from an EMBL/GenBank/DDBJ whole genome shotgun (WGS) entry which is preliminary data.</text>
</comment>
<dbReference type="Proteomes" id="UP001633002">
    <property type="component" value="Unassembled WGS sequence"/>
</dbReference>
<evidence type="ECO:0000256" key="1">
    <source>
        <dbReference type="SAM" id="MobiDB-lite"/>
    </source>
</evidence>
<feature type="compositionally biased region" description="Polar residues" evidence="1">
    <location>
        <begin position="51"/>
        <end position="68"/>
    </location>
</feature>
<feature type="region of interest" description="Disordered" evidence="1">
    <location>
        <begin position="21"/>
        <end position="123"/>
    </location>
</feature>
<dbReference type="AlphaFoldDB" id="A0ABD3H810"/>
<dbReference type="InterPro" id="IPR025558">
    <property type="entry name" value="DUF4283"/>
</dbReference>
<name>A0ABD3H810_9MARC</name>
<sequence>MINGQLHLKAIQEYGKRPTVRALYKSTRRSQATRDRSHSPRNVGIGRSANHPESSQRNITPVVGSSNMGGVYIEGSEGDGGSSIQVPGTPRMGSAKRTPTPFAAKMHEDPNQNNAADVSPPGNLNLDSYAKDIGHERIRKLREEVKQAYHALCQWLQKEVVEKTAVQVKHVTLLAPRHFLMTFYSNVARDEVMPGSPYYLRRRMVYTTPWQPNFDTKRVMAKKMTCWLDIVEVDPLLEEEGRHLLSALGQVIQLASMTEQNESKFSTQRVHS</sequence>